<evidence type="ECO:0000313" key="3">
    <source>
        <dbReference type="RefSeq" id="XP_024877405.1"/>
    </source>
</evidence>
<proteinExistence type="predicted"/>
<dbReference type="OrthoDB" id="2153609at2759"/>
<dbReference type="SUPFAM" id="SSF52047">
    <property type="entry name" value="RNI-like"/>
    <property type="match status" value="1"/>
</dbReference>
<accession>A0A6J1Q970</accession>
<sequence length="560" mass="66116">MASNYQTLYGESCGRYPYIGRKSVGEEDIRVDFIYQFVKKRYVKIHSNCSVFYTAPDIIGPPKFSNYEEPFQKLNRWNNDIDISITPWQYQESMITYHSIPWPPWHQPNGHNYIDIEFHEAVYPIRVSIYEMSRNNPGDVIQISAQDDSNNEWFKLWETDYKSEIVPPTSRLFSPPLSHPRDFKTKMLRLFFKKQSYSYRATAFGEIPAYTKVDAVMLIGTSELVRPRNYKKSLTNLLKEINCMYFPHHEDIHNLTADFKNAHLDIDYLQRHFSEYCIIMEYCKDGSYIRRVSKGSILRENLMHKNVSLEIIRHSNCAKRIILSSDESKELSRCNISDFPDEILLIILKNLDLMTLCRLNYVNKRFNELIRDPHLYTRLNIHYPVAAEYIAQAQNIARRMSNILCYFTSRCKYLQQLDLTKSTFDVEDFTNFLDNCGRRLTHLRLKYCRSINNLALLKISEICVNLKELNLDCCDGIKDEGFSYLEKLNGLEHLSLRRTLITAERFYKILQKNQRMRFFIFPTTATETATQFMRLCPNLEVIRLDNCINYTSQDIDVLAD</sequence>
<dbReference type="GO" id="GO:0031146">
    <property type="term" value="P:SCF-dependent proteasomal ubiquitin-dependent protein catabolic process"/>
    <property type="evidence" value="ECO:0007669"/>
    <property type="project" value="TreeGrafter"/>
</dbReference>
<dbReference type="Pfam" id="PF12937">
    <property type="entry name" value="F-box-like"/>
    <property type="match status" value="1"/>
</dbReference>
<dbReference type="CDD" id="cd09917">
    <property type="entry name" value="F-box_SF"/>
    <property type="match status" value="1"/>
</dbReference>
<dbReference type="AlphaFoldDB" id="A0A6J1Q970"/>
<reference evidence="3" key="1">
    <citation type="submission" date="2025-08" db="UniProtKB">
        <authorList>
            <consortium name="RefSeq"/>
        </authorList>
    </citation>
    <scope>IDENTIFICATION</scope>
    <source>
        <tissue evidence="3">Whole body</tissue>
    </source>
</reference>
<dbReference type="PROSITE" id="PS50181">
    <property type="entry name" value="FBOX"/>
    <property type="match status" value="1"/>
</dbReference>
<dbReference type="InterPro" id="IPR006553">
    <property type="entry name" value="Leu-rich_rpt_Cys-con_subtyp"/>
</dbReference>
<dbReference type="Gene3D" id="3.80.10.10">
    <property type="entry name" value="Ribonuclease Inhibitor"/>
    <property type="match status" value="1"/>
</dbReference>
<organism evidence="2 3">
    <name type="scientific">Temnothorax curvispinosus</name>
    <dbReference type="NCBI Taxonomy" id="300111"/>
    <lineage>
        <taxon>Eukaryota</taxon>
        <taxon>Metazoa</taxon>
        <taxon>Ecdysozoa</taxon>
        <taxon>Arthropoda</taxon>
        <taxon>Hexapoda</taxon>
        <taxon>Insecta</taxon>
        <taxon>Pterygota</taxon>
        <taxon>Neoptera</taxon>
        <taxon>Endopterygota</taxon>
        <taxon>Hymenoptera</taxon>
        <taxon>Apocrita</taxon>
        <taxon>Aculeata</taxon>
        <taxon>Formicoidea</taxon>
        <taxon>Formicidae</taxon>
        <taxon>Myrmicinae</taxon>
        <taxon>Temnothorax</taxon>
    </lineage>
</organism>
<dbReference type="Gene3D" id="1.20.1280.50">
    <property type="match status" value="1"/>
</dbReference>
<evidence type="ECO:0000313" key="2">
    <source>
        <dbReference type="Proteomes" id="UP000504618"/>
    </source>
</evidence>
<feature type="domain" description="F-box" evidence="1">
    <location>
        <begin position="333"/>
        <end position="379"/>
    </location>
</feature>
<dbReference type="SMART" id="SM00367">
    <property type="entry name" value="LRR_CC"/>
    <property type="match status" value="2"/>
</dbReference>
<dbReference type="SMART" id="SM00256">
    <property type="entry name" value="FBOX"/>
    <property type="match status" value="1"/>
</dbReference>
<feature type="non-terminal residue" evidence="3">
    <location>
        <position position="560"/>
    </location>
</feature>
<dbReference type="PANTHER" id="PTHR13318:SF152">
    <property type="entry name" value="F-BOX_LRR-REPEAT PROTEIN 4"/>
    <property type="match status" value="1"/>
</dbReference>
<dbReference type="PANTHER" id="PTHR13318">
    <property type="entry name" value="PARTNER OF PAIRED, ISOFORM B-RELATED"/>
    <property type="match status" value="1"/>
</dbReference>
<dbReference type="RefSeq" id="XP_024877405.1">
    <property type="nucleotide sequence ID" value="XM_025021637.1"/>
</dbReference>
<protein>
    <submittedName>
        <fullName evidence="3">Uncharacterized protein LOC112458180</fullName>
    </submittedName>
</protein>
<gene>
    <name evidence="3" type="primary">LOC112458180</name>
</gene>
<dbReference type="InterPro" id="IPR001810">
    <property type="entry name" value="F-box_dom"/>
</dbReference>
<dbReference type="GeneID" id="112458180"/>
<dbReference type="Proteomes" id="UP000504618">
    <property type="component" value="Unplaced"/>
</dbReference>
<evidence type="ECO:0000259" key="1">
    <source>
        <dbReference type="PROSITE" id="PS50181"/>
    </source>
</evidence>
<name>A0A6J1Q970_9HYME</name>
<dbReference type="InterPro" id="IPR032675">
    <property type="entry name" value="LRR_dom_sf"/>
</dbReference>
<keyword evidence="2" id="KW-1185">Reference proteome</keyword>
<dbReference type="GO" id="GO:0019005">
    <property type="term" value="C:SCF ubiquitin ligase complex"/>
    <property type="evidence" value="ECO:0007669"/>
    <property type="project" value="TreeGrafter"/>
</dbReference>